<evidence type="ECO:0000256" key="1">
    <source>
        <dbReference type="ARBA" id="ARBA00022908"/>
    </source>
</evidence>
<evidence type="ECO:0000313" key="5">
    <source>
        <dbReference type="EMBL" id="TQM89591.1"/>
    </source>
</evidence>
<sequence>MSSSQSEELSKLRDTLSRQRYSPTVIHNYCLYAGQFLAYLEEHAIDVQDVTPDLVARYLRHAVRQFQLDRGRAPGSSWASIPRSGIHALLRSALSEWPPAPPSMTEAERFARDICDQYERWLRAERGLAEPSITALMWEARHFCKWLIQRNGKAGFADLSVRHIDAYMDIRAPGLARKSLKDVAERLRGFLRHLHRSKLHPDDLSGHVIAPLLYAYEGIPSVLTADQITEVLILAGQDNSPLGLRDHAILQLLAKYGLRSGEVGRLQIEDINWRSDTIRVHRSKSNATAVLPLMESVGEAILRYLRDGRPDTDMRTVFVRSRAPYQPMTAGGLYGVVKRRLAVAGIEPVGKRGPHVFRHARAVSMLRASTPRKIIGDVLGHRSPEATAPYLKLATEDLRSIAINLPGLEVKQ</sequence>
<proteinExistence type="predicted"/>
<evidence type="ECO:0000256" key="3">
    <source>
        <dbReference type="ARBA" id="ARBA00023172"/>
    </source>
</evidence>
<reference evidence="5 6" key="1">
    <citation type="submission" date="2019-06" db="EMBL/GenBank/DDBJ databases">
        <title>Genomic Encyclopedia of Archaeal and Bacterial Type Strains, Phase II (KMG-II): from individual species to whole genera.</title>
        <authorList>
            <person name="Goeker M."/>
        </authorList>
    </citation>
    <scope>NUCLEOTIDE SEQUENCE [LARGE SCALE GENOMIC DNA]</scope>
    <source>
        <strain evidence="5 6">DSM 18423</strain>
    </source>
</reference>
<keyword evidence="3" id="KW-0233">DNA recombination</keyword>
<dbReference type="CDD" id="cd01188">
    <property type="entry name" value="INT_RitA_C_like"/>
    <property type="match status" value="1"/>
</dbReference>
<dbReference type="SUPFAM" id="SSF56349">
    <property type="entry name" value="DNA breaking-rejoining enzymes"/>
    <property type="match status" value="1"/>
</dbReference>
<keyword evidence="1" id="KW-0229">DNA integration</keyword>
<dbReference type="InterPro" id="IPR050090">
    <property type="entry name" value="Tyrosine_recombinase_XerCD"/>
</dbReference>
<dbReference type="PANTHER" id="PTHR30349:SF90">
    <property type="entry name" value="TYROSINE RECOMBINASE XERD"/>
    <property type="match status" value="1"/>
</dbReference>
<comment type="caution">
    <text evidence="5">The sequence shown here is derived from an EMBL/GenBank/DDBJ whole genome shotgun (WGS) entry which is preliminary data.</text>
</comment>
<name>A0A543K3B6_9RHOB</name>
<dbReference type="EMBL" id="VFPT01000006">
    <property type="protein sequence ID" value="TQM89591.1"/>
    <property type="molecule type" value="Genomic_DNA"/>
</dbReference>
<dbReference type="InterPro" id="IPR002104">
    <property type="entry name" value="Integrase_catalytic"/>
</dbReference>
<dbReference type="Gene3D" id="1.10.443.10">
    <property type="entry name" value="Intergrase catalytic core"/>
    <property type="match status" value="1"/>
</dbReference>
<dbReference type="AlphaFoldDB" id="A0A543K3B6"/>
<dbReference type="InterPro" id="IPR011010">
    <property type="entry name" value="DNA_brk_join_enz"/>
</dbReference>
<organism evidence="5 6">
    <name type="scientific">Roseinatronobacter monicus</name>
    <dbReference type="NCBI Taxonomy" id="393481"/>
    <lineage>
        <taxon>Bacteria</taxon>
        <taxon>Pseudomonadati</taxon>
        <taxon>Pseudomonadota</taxon>
        <taxon>Alphaproteobacteria</taxon>
        <taxon>Rhodobacterales</taxon>
        <taxon>Paracoccaceae</taxon>
        <taxon>Roseinatronobacter</taxon>
    </lineage>
</organism>
<dbReference type="InterPro" id="IPR010998">
    <property type="entry name" value="Integrase_recombinase_N"/>
</dbReference>
<dbReference type="GO" id="GO:0003677">
    <property type="term" value="F:DNA binding"/>
    <property type="evidence" value="ECO:0007669"/>
    <property type="project" value="UniProtKB-KW"/>
</dbReference>
<accession>A0A543K3B6</accession>
<keyword evidence="6" id="KW-1185">Reference proteome</keyword>
<protein>
    <submittedName>
        <fullName evidence="5">Site-specific recombinase XerD</fullName>
    </submittedName>
</protein>
<feature type="domain" description="Tyr recombinase" evidence="4">
    <location>
        <begin position="218"/>
        <end position="403"/>
    </location>
</feature>
<dbReference type="PANTHER" id="PTHR30349">
    <property type="entry name" value="PHAGE INTEGRASE-RELATED"/>
    <property type="match status" value="1"/>
</dbReference>
<dbReference type="Gene3D" id="1.10.150.130">
    <property type="match status" value="1"/>
</dbReference>
<dbReference type="GO" id="GO:0015074">
    <property type="term" value="P:DNA integration"/>
    <property type="evidence" value="ECO:0007669"/>
    <property type="project" value="UniProtKB-KW"/>
</dbReference>
<evidence type="ECO:0000313" key="6">
    <source>
        <dbReference type="Proteomes" id="UP000320582"/>
    </source>
</evidence>
<dbReference type="GO" id="GO:0006310">
    <property type="term" value="P:DNA recombination"/>
    <property type="evidence" value="ECO:0007669"/>
    <property type="project" value="UniProtKB-KW"/>
</dbReference>
<evidence type="ECO:0000259" key="4">
    <source>
        <dbReference type="PROSITE" id="PS51898"/>
    </source>
</evidence>
<keyword evidence="2" id="KW-0238">DNA-binding</keyword>
<dbReference type="Pfam" id="PF00589">
    <property type="entry name" value="Phage_integrase"/>
    <property type="match status" value="1"/>
</dbReference>
<dbReference type="OrthoDB" id="6388170at2"/>
<gene>
    <name evidence="5" type="ORF">BD293_4614</name>
</gene>
<dbReference type="Proteomes" id="UP000320582">
    <property type="component" value="Unassembled WGS sequence"/>
</dbReference>
<dbReference type="PROSITE" id="PS51898">
    <property type="entry name" value="TYR_RECOMBINASE"/>
    <property type="match status" value="1"/>
</dbReference>
<dbReference type="SUPFAM" id="SSF47823">
    <property type="entry name" value="lambda integrase-like, N-terminal domain"/>
    <property type="match status" value="1"/>
</dbReference>
<evidence type="ECO:0000256" key="2">
    <source>
        <dbReference type="ARBA" id="ARBA00023125"/>
    </source>
</evidence>
<dbReference type="InterPro" id="IPR013762">
    <property type="entry name" value="Integrase-like_cat_sf"/>
</dbReference>